<protein>
    <submittedName>
        <fullName evidence="1">Uncharacterized protein</fullName>
    </submittedName>
</protein>
<dbReference type="OrthoDB" id="9816539at2"/>
<comment type="caution">
    <text evidence="1">The sequence shown here is derived from an EMBL/GenBank/DDBJ whole genome shotgun (WGS) entry which is preliminary data.</text>
</comment>
<organism evidence="1 2">
    <name type="scientific">Micromonospora globispora</name>
    <dbReference type="NCBI Taxonomy" id="1450148"/>
    <lineage>
        <taxon>Bacteria</taxon>
        <taxon>Bacillati</taxon>
        <taxon>Actinomycetota</taxon>
        <taxon>Actinomycetes</taxon>
        <taxon>Micromonosporales</taxon>
        <taxon>Micromonosporaceae</taxon>
        <taxon>Micromonospora</taxon>
    </lineage>
</organism>
<dbReference type="InterPro" id="IPR024047">
    <property type="entry name" value="MM3350-like_sf"/>
</dbReference>
<dbReference type="Proteomes" id="UP000245683">
    <property type="component" value="Unassembled WGS sequence"/>
</dbReference>
<sequence>MRPDPVVTGQPAGATEGLLSIEVELVTGRGRNWWPRPGRVFTAGPGHTFAELAEAIDVAFGRWDLAHLRMLRPAGRDRAQLVGLAGRAGLPRHPRRPVPPARPAAPGTSFAYVFDLGEDWTHMCTVRPADDRWPAPPQAPRPLCGWGSVPDQYGRNFADARPAAGPPGRSAAMFADFPAILPIWGTRP</sequence>
<dbReference type="RefSeq" id="WP_109945367.1">
    <property type="nucleotide sequence ID" value="NZ_QGGF01000454.1"/>
</dbReference>
<gene>
    <name evidence="1" type="ORF">DLJ46_15510</name>
</gene>
<dbReference type="Gene3D" id="3.10.290.30">
    <property type="entry name" value="MM3350-like"/>
    <property type="match status" value="1"/>
</dbReference>
<name>A0A317K5G6_9ACTN</name>
<dbReference type="EMBL" id="QGSV01000200">
    <property type="protein sequence ID" value="PWU47182.1"/>
    <property type="molecule type" value="Genomic_DNA"/>
</dbReference>
<keyword evidence="2" id="KW-1185">Reference proteome</keyword>
<evidence type="ECO:0000313" key="1">
    <source>
        <dbReference type="EMBL" id="PWU47182.1"/>
    </source>
</evidence>
<reference evidence="2" key="1">
    <citation type="submission" date="2018-05" db="EMBL/GenBank/DDBJ databases">
        <title>Micromonospora globispora sp. nov. and Micromonospora rugosa sp. nov., isolated from marine sediment.</title>
        <authorList>
            <person name="Carro L."/>
            <person name="Aysel V."/>
            <person name="Cetin D."/>
            <person name="Igual J.M."/>
            <person name="Klenk H.-P."/>
            <person name="Trujillo M.E."/>
            <person name="Sahin N."/>
        </authorList>
    </citation>
    <scope>NUCLEOTIDE SEQUENCE [LARGE SCALE GENOMIC DNA]</scope>
    <source>
        <strain evidence="2">S2904</strain>
    </source>
</reference>
<proteinExistence type="predicted"/>
<accession>A0A317K5G6</accession>
<dbReference type="AlphaFoldDB" id="A0A317K5G6"/>
<dbReference type="SUPFAM" id="SSF159941">
    <property type="entry name" value="MM3350-like"/>
    <property type="match status" value="1"/>
</dbReference>
<evidence type="ECO:0000313" key="2">
    <source>
        <dbReference type="Proteomes" id="UP000245683"/>
    </source>
</evidence>